<organism evidence="2 3">
    <name type="scientific">Pleuronectes platessa</name>
    <name type="common">European plaice</name>
    <dbReference type="NCBI Taxonomy" id="8262"/>
    <lineage>
        <taxon>Eukaryota</taxon>
        <taxon>Metazoa</taxon>
        <taxon>Chordata</taxon>
        <taxon>Craniata</taxon>
        <taxon>Vertebrata</taxon>
        <taxon>Euteleostomi</taxon>
        <taxon>Actinopterygii</taxon>
        <taxon>Neopterygii</taxon>
        <taxon>Teleostei</taxon>
        <taxon>Neoteleostei</taxon>
        <taxon>Acanthomorphata</taxon>
        <taxon>Carangaria</taxon>
        <taxon>Pleuronectiformes</taxon>
        <taxon>Pleuronectoidei</taxon>
        <taxon>Pleuronectidae</taxon>
        <taxon>Pleuronectes</taxon>
    </lineage>
</organism>
<dbReference type="Proteomes" id="UP001153269">
    <property type="component" value="Unassembled WGS sequence"/>
</dbReference>
<feature type="compositionally biased region" description="Acidic residues" evidence="1">
    <location>
        <begin position="71"/>
        <end position="80"/>
    </location>
</feature>
<name>A0A9N7YMX6_PLEPL</name>
<keyword evidence="3" id="KW-1185">Reference proteome</keyword>
<dbReference type="AlphaFoldDB" id="A0A9N7YMX6"/>
<sequence length="80" mass="8693">MILTGVGVPYGSLEKWKLIGARQERNLPFLGSDVGIYVRDDLKSQAAKPNEQDTSAKGAPAVVSLSLRSESDEEEEEEEG</sequence>
<comment type="caution">
    <text evidence="2">The sequence shown here is derived from an EMBL/GenBank/DDBJ whole genome shotgun (WGS) entry which is preliminary data.</text>
</comment>
<gene>
    <name evidence="2" type="ORF">PLEPLA_LOCUS19160</name>
</gene>
<evidence type="ECO:0000313" key="3">
    <source>
        <dbReference type="Proteomes" id="UP001153269"/>
    </source>
</evidence>
<accession>A0A9N7YMX6</accession>
<reference evidence="2" key="1">
    <citation type="submission" date="2020-03" db="EMBL/GenBank/DDBJ databases">
        <authorList>
            <person name="Weist P."/>
        </authorList>
    </citation>
    <scope>NUCLEOTIDE SEQUENCE</scope>
</reference>
<dbReference type="EMBL" id="CADEAL010001313">
    <property type="protein sequence ID" value="CAB1431161.1"/>
    <property type="molecule type" value="Genomic_DNA"/>
</dbReference>
<evidence type="ECO:0000256" key="1">
    <source>
        <dbReference type="SAM" id="MobiDB-lite"/>
    </source>
</evidence>
<protein>
    <submittedName>
        <fullName evidence="2">Uncharacterized protein</fullName>
    </submittedName>
</protein>
<proteinExistence type="predicted"/>
<evidence type="ECO:0000313" key="2">
    <source>
        <dbReference type="EMBL" id="CAB1431161.1"/>
    </source>
</evidence>
<feature type="region of interest" description="Disordered" evidence="1">
    <location>
        <begin position="44"/>
        <end position="80"/>
    </location>
</feature>